<protein>
    <recommendedName>
        <fullName evidence="4">PID domain-containing protein</fullName>
    </recommendedName>
</protein>
<feature type="compositionally biased region" description="Polar residues" evidence="3">
    <location>
        <begin position="133"/>
        <end position="196"/>
    </location>
</feature>
<feature type="compositionally biased region" description="Basic and acidic residues" evidence="3">
    <location>
        <begin position="325"/>
        <end position="339"/>
    </location>
</feature>
<name>A0AAD9JI69_9ANNE</name>
<dbReference type="PROSITE" id="PS01179">
    <property type="entry name" value="PID"/>
    <property type="match status" value="1"/>
</dbReference>
<dbReference type="Gene3D" id="2.30.29.30">
    <property type="entry name" value="Pleckstrin-homology domain (PH domain)/Phosphotyrosine-binding domain (PTB)"/>
    <property type="match status" value="1"/>
</dbReference>
<feature type="compositionally biased region" description="Acidic residues" evidence="3">
    <location>
        <begin position="267"/>
        <end position="276"/>
    </location>
</feature>
<feature type="compositionally biased region" description="Acidic residues" evidence="3">
    <location>
        <begin position="236"/>
        <end position="249"/>
    </location>
</feature>
<dbReference type="GO" id="GO:0043197">
    <property type="term" value="C:dendritic spine"/>
    <property type="evidence" value="ECO:0007669"/>
    <property type="project" value="TreeGrafter"/>
</dbReference>
<evidence type="ECO:0000259" key="4">
    <source>
        <dbReference type="PROSITE" id="PS01179"/>
    </source>
</evidence>
<keyword evidence="6" id="KW-1185">Reference proteome</keyword>
<comment type="caution">
    <text evidence="5">The sequence shown here is derived from an EMBL/GenBank/DDBJ whole genome shotgun (WGS) entry which is preliminary data.</text>
</comment>
<dbReference type="GO" id="GO:0007268">
    <property type="term" value="P:chemical synaptic transmission"/>
    <property type="evidence" value="ECO:0007669"/>
    <property type="project" value="TreeGrafter"/>
</dbReference>
<dbReference type="SMART" id="SM00462">
    <property type="entry name" value="PTB"/>
    <property type="match status" value="1"/>
</dbReference>
<dbReference type="InterPro" id="IPR006020">
    <property type="entry name" value="PTB/PI_dom"/>
</dbReference>
<evidence type="ECO:0000313" key="5">
    <source>
        <dbReference type="EMBL" id="KAK2153481.1"/>
    </source>
</evidence>
<dbReference type="Proteomes" id="UP001208570">
    <property type="component" value="Unassembled WGS sequence"/>
</dbReference>
<dbReference type="CDD" id="cd01208">
    <property type="entry name" value="PTB_X11"/>
    <property type="match status" value="1"/>
</dbReference>
<evidence type="ECO:0000313" key="6">
    <source>
        <dbReference type="Proteomes" id="UP001208570"/>
    </source>
</evidence>
<evidence type="ECO:0000256" key="3">
    <source>
        <dbReference type="SAM" id="MobiDB-lite"/>
    </source>
</evidence>
<dbReference type="GO" id="GO:0005737">
    <property type="term" value="C:cytoplasm"/>
    <property type="evidence" value="ECO:0007669"/>
    <property type="project" value="TreeGrafter"/>
</dbReference>
<dbReference type="PANTHER" id="PTHR12345">
    <property type="entry name" value="SYNTENIN RELATED"/>
    <property type="match status" value="1"/>
</dbReference>
<dbReference type="GO" id="GO:0005886">
    <property type="term" value="C:plasma membrane"/>
    <property type="evidence" value="ECO:0007669"/>
    <property type="project" value="TreeGrafter"/>
</dbReference>
<feature type="compositionally biased region" description="Basic and acidic residues" evidence="3">
    <location>
        <begin position="214"/>
        <end position="225"/>
    </location>
</feature>
<dbReference type="InterPro" id="IPR011993">
    <property type="entry name" value="PH-like_dom_sf"/>
</dbReference>
<dbReference type="InterPro" id="IPR051230">
    <property type="entry name" value="APP-Binding"/>
</dbReference>
<dbReference type="PANTHER" id="PTHR12345:SF16">
    <property type="entry name" value="X11L, ISOFORM F-RELATED"/>
    <property type="match status" value="1"/>
</dbReference>
<dbReference type="SUPFAM" id="SSF50729">
    <property type="entry name" value="PH domain-like"/>
    <property type="match status" value="1"/>
</dbReference>
<reference evidence="5" key="1">
    <citation type="journal article" date="2023" name="Mol. Biol. Evol.">
        <title>Third-Generation Sequencing Reveals the Adaptive Role of the Epigenome in Three Deep-Sea Polychaetes.</title>
        <authorList>
            <person name="Perez M."/>
            <person name="Aroh O."/>
            <person name="Sun Y."/>
            <person name="Lan Y."/>
            <person name="Juniper S.K."/>
            <person name="Young C.R."/>
            <person name="Angers B."/>
            <person name="Qian P.Y."/>
        </authorList>
    </citation>
    <scope>NUCLEOTIDE SEQUENCE</scope>
    <source>
        <strain evidence="5">P08H-3</strain>
    </source>
</reference>
<dbReference type="Pfam" id="PF00640">
    <property type="entry name" value="PID"/>
    <property type="match status" value="1"/>
</dbReference>
<dbReference type="AlphaFoldDB" id="A0AAD9JI69"/>
<keyword evidence="1" id="KW-0813">Transport</keyword>
<sequence length="486" mass="53685">MPPEVARVGETVVPGRVLAIGSSMGRGFDSDDEIDEHDRAFYERSRQVKGRQYRALPPEEPVRDGRGTMDICNHSNGGRLANYGLGQGHRRHSRSETSLSQGGMRPINPALSQGSLKMSSLNSDSVQKPVPNFSATVPNSRYQPVSTSQYSVSPPSQSATGQQQETSESHSTGSVATQQTGGSTCGQPTSSLSASCGRNLGSDVAEEGTSYDPESPRYADSERMASGETSSPPEDGHEDDDDDDDDDDDEGHRRHRRYPSYEYHDDSGDDYYDEDGNPTAYIRDREHGDYDTDEETDELLDKQYTRSEKVDIPELSRPPVNRSAQVEKRRTRVREGEKESLTLRDPDNETVLIEGVLFRARYLGSTQLLSDGQPSKALRMMQAQEAVGRIKAPEGENQPSTEVDLFVSIEKIMVLNTDLQEIMMDHALRTISYIADIGDILVIMARRGPVMSPDSDGSVSKRKNKICCHVFETDEDVALTSMFGSL</sequence>
<gene>
    <name evidence="5" type="ORF">LSH36_295g01004</name>
</gene>
<feature type="domain" description="PID" evidence="4">
    <location>
        <begin position="355"/>
        <end position="476"/>
    </location>
</feature>
<evidence type="ECO:0000256" key="1">
    <source>
        <dbReference type="ARBA" id="ARBA00022448"/>
    </source>
</evidence>
<feature type="compositionally biased region" description="Polar residues" evidence="3">
    <location>
        <begin position="110"/>
        <end position="126"/>
    </location>
</feature>
<dbReference type="EMBL" id="JAODUP010000295">
    <property type="protein sequence ID" value="KAK2153481.1"/>
    <property type="molecule type" value="Genomic_DNA"/>
</dbReference>
<proteinExistence type="predicted"/>
<keyword evidence="2" id="KW-0677">Repeat</keyword>
<accession>A0AAD9JI69</accession>
<evidence type="ECO:0000256" key="2">
    <source>
        <dbReference type="ARBA" id="ARBA00022737"/>
    </source>
</evidence>
<organism evidence="5 6">
    <name type="scientific">Paralvinella palmiformis</name>
    <dbReference type="NCBI Taxonomy" id="53620"/>
    <lineage>
        <taxon>Eukaryota</taxon>
        <taxon>Metazoa</taxon>
        <taxon>Spiralia</taxon>
        <taxon>Lophotrochozoa</taxon>
        <taxon>Annelida</taxon>
        <taxon>Polychaeta</taxon>
        <taxon>Sedentaria</taxon>
        <taxon>Canalipalpata</taxon>
        <taxon>Terebellida</taxon>
        <taxon>Terebelliformia</taxon>
        <taxon>Alvinellidae</taxon>
        <taxon>Paralvinella</taxon>
    </lineage>
</organism>
<feature type="region of interest" description="Disordered" evidence="3">
    <location>
        <begin position="45"/>
        <end position="339"/>
    </location>
</feature>
<feature type="compositionally biased region" description="Basic and acidic residues" evidence="3">
    <location>
        <begin position="299"/>
        <end position="314"/>
    </location>
</feature>